<feature type="signal peptide" evidence="1">
    <location>
        <begin position="1"/>
        <end position="15"/>
    </location>
</feature>
<dbReference type="PANTHER" id="PTHR45908">
    <property type="entry name" value="PROTEIN CBG11750-RELATED"/>
    <property type="match status" value="1"/>
</dbReference>
<organism evidence="3 4">
    <name type="scientific">Ancylostoma ceylanicum</name>
    <dbReference type="NCBI Taxonomy" id="53326"/>
    <lineage>
        <taxon>Eukaryota</taxon>
        <taxon>Metazoa</taxon>
        <taxon>Ecdysozoa</taxon>
        <taxon>Nematoda</taxon>
        <taxon>Chromadorea</taxon>
        <taxon>Rhabditida</taxon>
        <taxon>Rhabditina</taxon>
        <taxon>Rhabditomorpha</taxon>
        <taxon>Strongyloidea</taxon>
        <taxon>Ancylostomatidae</taxon>
        <taxon>Ancylostomatinae</taxon>
        <taxon>Ancylostoma</taxon>
    </lineage>
</organism>
<dbReference type="AlphaFoldDB" id="A0A016TAV8"/>
<dbReference type="SUPFAM" id="SSF53474">
    <property type="entry name" value="alpha/beta-Hydrolases"/>
    <property type="match status" value="1"/>
</dbReference>
<evidence type="ECO:0000313" key="4">
    <source>
        <dbReference type="Proteomes" id="UP000024635"/>
    </source>
</evidence>
<comment type="caution">
    <text evidence="3">The sequence shown here is derived from an EMBL/GenBank/DDBJ whole genome shotgun (WGS) entry which is preliminary data.</text>
</comment>
<dbReference type="EMBL" id="JARK01001454">
    <property type="protein sequence ID" value="EYC00054.1"/>
    <property type="molecule type" value="Genomic_DNA"/>
</dbReference>
<dbReference type="GO" id="GO:0006629">
    <property type="term" value="P:lipid metabolic process"/>
    <property type="evidence" value="ECO:0007669"/>
    <property type="project" value="InterPro"/>
</dbReference>
<evidence type="ECO:0000259" key="2">
    <source>
        <dbReference type="Pfam" id="PF01764"/>
    </source>
</evidence>
<dbReference type="Gene3D" id="3.40.50.1820">
    <property type="entry name" value="alpha/beta hydrolase"/>
    <property type="match status" value="1"/>
</dbReference>
<evidence type="ECO:0000313" key="3">
    <source>
        <dbReference type="EMBL" id="EYC00054.1"/>
    </source>
</evidence>
<evidence type="ECO:0000256" key="1">
    <source>
        <dbReference type="SAM" id="SignalP"/>
    </source>
</evidence>
<keyword evidence="1" id="KW-0732">Signal</keyword>
<accession>A0A016TAV8</accession>
<protein>
    <recommendedName>
        <fullName evidence="2">Fungal lipase-type domain-containing protein</fullName>
    </recommendedName>
</protein>
<dbReference type="CDD" id="cd00519">
    <property type="entry name" value="Lipase_3"/>
    <property type="match status" value="1"/>
</dbReference>
<dbReference type="InterPro" id="IPR002921">
    <property type="entry name" value="Fungal_lipase-type"/>
</dbReference>
<feature type="domain" description="Fungal lipase-type" evidence="2">
    <location>
        <begin position="81"/>
        <end position="216"/>
    </location>
</feature>
<dbReference type="Proteomes" id="UP000024635">
    <property type="component" value="Unassembled WGS sequence"/>
</dbReference>
<proteinExistence type="predicted"/>
<keyword evidence="4" id="KW-1185">Reference proteome</keyword>
<gene>
    <name evidence="3" type="primary">Acey_s0118.g751</name>
    <name evidence="3" type="ORF">Y032_0118g751</name>
</gene>
<sequence>MIYLSAIFFITVGACMNYTDYFARNTTFLMNAVVYSPAPLNCTRKRLDSSAKLYRYKAELGAGTSIGFIFVLPNQNVTALTFRSTLNGELEDAWERYVINMTEWRNNSGRVSGYFNDSFTTLWEQEGMKEKLRNITKRYKNLKVWINGHSLGGALASLAAFSVIADNITASDKVTLLTLRQPRVGDKAFVKAYNEQVTNSFRVVRAGDSMPYLPKEEVYTYHGVEVFYNTTFMAPYKYKVCPNITAEGCSGQQTTPIRLEGNEVYFNRNVKNYGKKCK</sequence>
<feature type="chain" id="PRO_5012475079" description="Fungal lipase-type domain-containing protein" evidence="1">
    <location>
        <begin position="16"/>
        <end position="278"/>
    </location>
</feature>
<name>A0A016TAV8_9BILA</name>
<dbReference type="Pfam" id="PF01764">
    <property type="entry name" value="Lipase_3"/>
    <property type="match status" value="1"/>
</dbReference>
<dbReference type="InterPro" id="IPR029058">
    <property type="entry name" value="AB_hydrolase_fold"/>
</dbReference>
<dbReference type="PANTHER" id="PTHR45908:SF23">
    <property type="entry name" value="FUNGAL LIPASE-LIKE DOMAIN-CONTAINING PROTEIN"/>
    <property type="match status" value="1"/>
</dbReference>
<reference evidence="4" key="1">
    <citation type="journal article" date="2015" name="Nat. Genet.">
        <title>The genome and transcriptome of the zoonotic hookworm Ancylostoma ceylanicum identify infection-specific gene families.</title>
        <authorList>
            <person name="Schwarz E.M."/>
            <person name="Hu Y."/>
            <person name="Antoshechkin I."/>
            <person name="Miller M.M."/>
            <person name="Sternberg P.W."/>
            <person name="Aroian R.V."/>
        </authorList>
    </citation>
    <scope>NUCLEOTIDE SEQUENCE</scope>
    <source>
        <strain evidence="4">HY135</strain>
    </source>
</reference>
<dbReference type="OrthoDB" id="438440at2759"/>